<evidence type="ECO:0000256" key="4">
    <source>
        <dbReference type="ARBA" id="ARBA00023242"/>
    </source>
</evidence>
<feature type="compositionally biased region" description="Acidic residues" evidence="8">
    <location>
        <begin position="257"/>
        <end position="289"/>
    </location>
</feature>
<evidence type="ECO:0000256" key="8">
    <source>
        <dbReference type="SAM" id="MobiDB-lite"/>
    </source>
</evidence>
<comment type="similarity">
    <text evidence="6 7">Belongs to the MPP10 family.</text>
</comment>
<dbReference type="GO" id="GO:0032040">
    <property type="term" value="C:small-subunit processome"/>
    <property type="evidence" value="ECO:0007669"/>
    <property type="project" value="TreeGrafter"/>
</dbReference>
<organism evidence="9 10">
    <name type="scientific">Plectus sambesii</name>
    <dbReference type="NCBI Taxonomy" id="2011161"/>
    <lineage>
        <taxon>Eukaryota</taxon>
        <taxon>Metazoa</taxon>
        <taxon>Ecdysozoa</taxon>
        <taxon>Nematoda</taxon>
        <taxon>Chromadorea</taxon>
        <taxon>Plectida</taxon>
        <taxon>Plectina</taxon>
        <taxon>Plectoidea</taxon>
        <taxon>Plectidae</taxon>
        <taxon>Plectus</taxon>
    </lineage>
</organism>
<evidence type="ECO:0000313" key="9">
    <source>
        <dbReference type="Proteomes" id="UP000887566"/>
    </source>
</evidence>
<keyword evidence="9" id="KW-1185">Reference proteome</keyword>
<protein>
    <recommendedName>
        <fullName evidence="7">U3 small nucleolar ribonucleoprotein protein MPP10</fullName>
    </recommendedName>
</protein>
<comment type="subcellular location">
    <subcellularLocation>
        <location evidence="1 7">Nucleus</location>
        <location evidence="1 7">Nucleolus</location>
    </subcellularLocation>
</comment>
<dbReference type="Proteomes" id="UP000887566">
    <property type="component" value="Unplaced"/>
</dbReference>
<feature type="compositionally biased region" description="Basic residues" evidence="8">
    <location>
        <begin position="525"/>
        <end position="542"/>
    </location>
</feature>
<feature type="region of interest" description="Disordered" evidence="8">
    <location>
        <begin position="584"/>
        <end position="614"/>
    </location>
</feature>
<dbReference type="GO" id="GO:0006364">
    <property type="term" value="P:rRNA processing"/>
    <property type="evidence" value="ECO:0007669"/>
    <property type="project" value="UniProtKB-KW"/>
</dbReference>
<dbReference type="PANTHER" id="PTHR17039">
    <property type="entry name" value="U3 SMALL NUCLEOLAR RIBONUCLEOPROTEIN PROTEIN MPP10"/>
    <property type="match status" value="1"/>
</dbReference>
<feature type="compositionally biased region" description="Basic and acidic residues" evidence="8">
    <location>
        <begin position="509"/>
        <end position="524"/>
    </location>
</feature>
<keyword evidence="2 7" id="KW-0690">Ribosome biogenesis</keyword>
<dbReference type="InterPro" id="IPR012173">
    <property type="entry name" value="Mpp10"/>
</dbReference>
<accession>A0A914XEY5</accession>
<evidence type="ECO:0000256" key="7">
    <source>
        <dbReference type="PIRNR" id="PIRNR017300"/>
    </source>
</evidence>
<feature type="compositionally biased region" description="Acidic residues" evidence="8">
    <location>
        <begin position="120"/>
        <end position="169"/>
    </location>
</feature>
<feature type="region of interest" description="Disordered" evidence="8">
    <location>
        <begin position="104"/>
        <end position="187"/>
    </location>
</feature>
<proteinExistence type="inferred from homology"/>
<keyword evidence="5 7" id="KW-0687">Ribonucleoprotein</keyword>
<dbReference type="PIRSF" id="PIRSF017300">
    <property type="entry name" value="snoRNP_Mpp10"/>
    <property type="match status" value="1"/>
</dbReference>
<feature type="region of interest" description="Disordered" evidence="8">
    <location>
        <begin position="509"/>
        <end position="568"/>
    </location>
</feature>
<evidence type="ECO:0000256" key="3">
    <source>
        <dbReference type="ARBA" id="ARBA00022552"/>
    </source>
</evidence>
<dbReference type="Pfam" id="PF04006">
    <property type="entry name" value="Mpp10"/>
    <property type="match status" value="1"/>
</dbReference>
<evidence type="ECO:0000313" key="10">
    <source>
        <dbReference type="WBParaSite" id="PSAMB.scaffold73size86561.g1515.t1"/>
    </source>
</evidence>
<evidence type="ECO:0000256" key="2">
    <source>
        <dbReference type="ARBA" id="ARBA00022517"/>
    </source>
</evidence>
<reference evidence="10" key="1">
    <citation type="submission" date="2022-11" db="UniProtKB">
        <authorList>
            <consortium name="WormBaseParasite"/>
        </authorList>
    </citation>
    <scope>IDENTIFICATION</scope>
</reference>
<evidence type="ECO:0000256" key="1">
    <source>
        <dbReference type="ARBA" id="ARBA00004604"/>
    </source>
</evidence>
<sequence length="614" mass="69619">MRTRSSSKVVEHSLPAIDDLDSFVRQVVLHSEKTSGSSSESLRRLYEWLKGVERRSTSGTDPSLAELLIDGFDQEQIWQQVDVHNKFKLRSLKKCLPLLSETSHAPALASSSGVSAQVESGDEQEEGDDEEGEEDVDRFFEGAEDGEGSMDSEQEEDGDDEEEEEEEKETETFRRSSGRRSKVDDQFFNLEEMEAFLDQEDDKAMREGQGLASNKERLLDLDDGAESGLGANYRYEDFYGKGAQTKSAGKKGKAVSFDEEVEDDDDDEGMPEDEEDIPEGEEEDDEDGEYGDRPVMLGETDESLPKSAFDERQERLRRKIETLEEENLKPKTWQMAGEATADSRDANELLQEHLAFEHATKTVPIITQDTTEKLEALIQQRIKDRAFDDVERKIKPKDTPHKYRNELVLDQEKSKQSLAQVYEQEYIKQTEKTEVEQKNVQHDEIKKMMRNLFTKLDALSNFHYSPKPSSAEMRVINNMRSLVAEEVAPLATSDAALLAPEEVKIHAKGDVKAQEEKSTTDKLRDRRHKKSLAKVKADRKRKREAETGVSSDKMNDLKKLGRVKKTAVAETGKVKSSTFFSQLQNEVQNEVTAKRKKSQLSADDSKKSGSAYKL</sequence>
<keyword evidence="3 7" id="KW-0698">rRNA processing</keyword>
<comment type="function">
    <text evidence="7">Involved in nucleolar processing of pre-18S ribosomal RNA.</text>
</comment>
<dbReference type="PANTHER" id="PTHR17039:SF0">
    <property type="entry name" value="U3 SMALL NUCLEOLAR RIBONUCLEOPROTEIN PROTEIN MPP10"/>
    <property type="match status" value="1"/>
</dbReference>
<evidence type="ECO:0000256" key="5">
    <source>
        <dbReference type="ARBA" id="ARBA00023274"/>
    </source>
</evidence>
<dbReference type="AlphaFoldDB" id="A0A914XEY5"/>
<name>A0A914XEY5_9BILA</name>
<dbReference type="WBParaSite" id="PSAMB.scaffold73size86561.g1515.t1">
    <property type="protein sequence ID" value="PSAMB.scaffold73size86561.g1515.t1"/>
    <property type="gene ID" value="PSAMB.scaffold73size86561.g1515"/>
</dbReference>
<keyword evidence="4 7" id="KW-0539">Nucleus</keyword>
<dbReference type="GO" id="GO:0034457">
    <property type="term" value="C:Mpp10 complex"/>
    <property type="evidence" value="ECO:0007669"/>
    <property type="project" value="UniProtKB-UniRule"/>
</dbReference>
<feature type="region of interest" description="Disordered" evidence="8">
    <location>
        <begin position="201"/>
        <end position="315"/>
    </location>
</feature>
<evidence type="ECO:0000256" key="6">
    <source>
        <dbReference type="ARBA" id="ARBA00029455"/>
    </source>
</evidence>
<dbReference type="GO" id="GO:0005732">
    <property type="term" value="C:sno(s)RNA-containing ribonucleoprotein complex"/>
    <property type="evidence" value="ECO:0007669"/>
    <property type="project" value="UniProtKB-UniRule"/>
</dbReference>